<protein>
    <recommendedName>
        <fullName evidence="3">AP2/ERF domain-containing protein</fullName>
    </recommendedName>
</protein>
<name>A0ABN9PB65_9DINO</name>
<feature type="non-terminal residue" evidence="1">
    <location>
        <position position="149"/>
    </location>
</feature>
<reference evidence="1" key="1">
    <citation type="submission" date="2023-10" db="EMBL/GenBank/DDBJ databases">
        <authorList>
            <person name="Chen Y."/>
            <person name="Shah S."/>
            <person name="Dougan E. K."/>
            <person name="Thang M."/>
            <person name="Chan C."/>
        </authorList>
    </citation>
    <scope>NUCLEOTIDE SEQUENCE [LARGE SCALE GENOMIC DNA]</scope>
</reference>
<comment type="caution">
    <text evidence="1">The sequence shown here is derived from an EMBL/GenBank/DDBJ whole genome shotgun (WGS) entry which is preliminary data.</text>
</comment>
<keyword evidence="2" id="KW-1185">Reference proteome</keyword>
<evidence type="ECO:0000313" key="2">
    <source>
        <dbReference type="Proteomes" id="UP001189429"/>
    </source>
</evidence>
<evidence type="ECO:0008006" key="3">
    <source>
        <dbReference type="Google" id="ProtNLM"/>
    </source>
</evidence>
<evidence type="ECO:0000313" key="1">
    <source>
        <dbReference type="EMBL" id="CAK0788581.1"/>
    </source>
</evidence>
<feature type="non-terminal residue" evidence="1">
    <location>
        <position position="1"/>
    </location>
</feature>
<accession>A0ABN9PB65</accession>
<sequence length="149" mass="16300">GARAALSLTAIARRGGWDLGYDSQMQVAWRAGVKDSSKLKQVVPGCAMARKHDGETRPVATFSDGAARAAPNASEVGLDKPLSSNEEYRGTKDNKDVAVAWVNHATRGVWLQIKEGKEQRIEDKSFRDERKKEATAFAIDIAKLFIEGK</sequence>
<gene>
    <name evidence="1" type="ORF">PCOR1329_LOCUS435</name>
</gene>
<organism evidence="1 2">
    <name type="scientific">Prorocentrum cordatum</name>
    <dbReference type="NCBI Taxonomy" id="2364126"/>
    <lineage>
        <taxon>Eukaryota</taxon>
        <taxon>Sar</taxon>
        <taxon>Alveolata</taxon>
        <taxon>Dinophyceae</taxon>
        <taxon>Prorocentrales</taxon>
        <taxon>Prorocentraceae</taxon>
        <taxon>Prorocentrum</taxon>
    </lineage>
</organism>
<dbReference type="Proteomes" id="UP001189429">
    <property type="component" value="Unassembled WGS sequence"/>
</dbReference>
<proteinExistence type="predicted"/>
<dbReference type="EMBL" id="CAUYUJ010000088">
    <property type="protein sequence ID" value="CAK0788581.1"/>
    <property type="molecule type" value="Genomic_DNA"/>
</dbReference>